<sequence>MAGTHGERSAEELGMTSDAVSRTALHVLTEGRLLHSVCWLTALEPGGSKR</sequence>
<evidence type="ECO:0000313" key="2">
    <source>
        <dbReference type="Proteomes" id="UP000028725"/>
    </source>
</evidence>
<organism evidence="1 2">
    <name type="scientific">Hyalangium minutum</name>
    <dbReference type="NCBI Taxonomy" id="394096"/>
    <lineage>
        <taxon>Bacteria</taxon>
        <taxon>Pseudomonadati</taxon>
        <taxon>Myxococcota</taxon>
        <taxon>Myxococcia</taxon>
        <taxon>Myxococcales</taxon>
        <taxon>Cystobacterineae</taxon>
        <taxon>Archangiaceae</taxon>
        <taxon>Hyalangium</taxon>
    </lineage>
</organism>
<dbReference type="AlphaFoldDB" id="A0A085WRE6"/>
<dbReference type="Proteomes" id="UP000028725">
    <property type="component" value="Unassembled WGS sequence"/>
</dbReference>
<reference evidence="1 2" key="1">
    <citation type="submission" date="2014-04" db="EMBL/GenBank/DDBJ databases">
        <title>Genome assembly of Hyalangium minutum DSM 14724.</title>
        <authorList>
            <person name="Sharma G."/>
            <person name="Subramanian S."/>
        </authorList>
    </citation>
    <scope>NUCLEOTIDE SEQUENCE [LARGE SCALE GENOMIC DNA]</scope>
    <source>
        <strain evidence="1 2">DSM 14724</strain>
    </source>
</reference>
<gene>
    <name evidence="1" type="ORF">DB31_5301</name>
</gene>
<accession>A0A085WRE6</accession>
<dbReference type="EMBL" id="JMCB01000003">
    <property type="protein sequence ID" value="KFE70259.1"/>
    <property type="molecule type" value="Genomic_DNA"/>
</dbReference>
<proteinExistence type="predicted"/>
<protein>
    <submittedName>
        <fullName evidence="1">Uncharacterized protein</fullName>
    </submittedName>
</protein>
<name>A0A085WRE6_9BACT</name>
<comment type="caution">
    <text evidence="1">The sequence shown here is derived from an EMBL/GenBank/DDBJ whole genome shotgun (WGS) entry which is preliminary data.</text>
</comment>
<keyword evidence="2" id="KW-1185">Reference proteome</keyword>
<evidence type="ECO:0000313" key="1">
    <source>
        <dbReference type="EMBL" id="KFE70259.1"/>
    </source>
</evidence>